<evidence type="ECO:0000256" key="2">
    <source>
        <dbReference type="SAM" id="MobiDB-lite"/>
    </source>
</evidence>
<dbReference type="Proteomes" id="UP000182658">
    <property type="component" value="Unassembled WGS sequence"/>
</dbReference>
<dbReference type="GO" id="GO:0008270">
    <property type="term" value="F:zinc ion binding"/>
    <property type="evidence" value="ECO:0007669"/>
    <property type="project" value="InterPro"/>
</dbReference>
<dbReference type="AlphaFoldDB" id="A0A1J7I5I2"/>
<accession>A0A1J7I5I2</accession>
<feature type="compositionally biased region" description="Polar residues" evidence="2">
    <location>
        <begin position="100"/>
        <end position="116"/>
    </location>
</feature>
<dbReference type="PANTHER" id="PTHR47784">
    <property type="entry name" value="STEROL UPTAKE CONTROL PROTEIN 2"/>
    <property type="match status" value="1"/>
</dbReference>
<dbReference type="EMBL" id="KV875111">
    <property type="protein sequence ID" value="OIW22709.1"/>
    <property type="molecule type" value="Genomic_DNA"/>
</dbReference>
<dbReference type="PROSITE" id="PS50048">
    <property type="entry name" value="ZN2_CY6_FUNGAL_2"/>
    <property type="match status" value="1"/>
</dbReference>
<dbReference type="PANTHER" id="PTHR47784:SF4">
    <property type="entry name" value="ZN(II)2CYS6 TRANSCRIPTION FACTOR (EUROFUNG)"/>
    <property type="match status" value="1"/>
</dbReference>
<evidence type="ECO:0000313" key="4">
    <source>
        <dbReference type="EMBL" id="OIW22709.1"/>
    </source>
</evidence>
<feature type="domain" description="Zn(2)-C6 fungal-type" evidence="3">
    <location>
        <begin position="25"/>
        <end position="55"/>
    </location>
</feature>
<feature type="region of interest" description="Disordered" evidence="2">
    <location>
        <begin position="95"/>
        <end position="116"/>
    </location>
</feature>
<dbReference type="InParanoid" id="A0A1J7I5I2"/>
<name>A0A1J7I5I2_9PEZI</name>
<gene>
    <name evidence="4" type="ORF">CONLIGDRAFT_153222</name>
</gene>
<evidence type="ECO:0000256" key="1">
    <source>
        <dbReference type="ARBA" id="ARBA00023242"/>
    </source>
</evidence>
<dbReference type="InterPro" id="IPR001138">
    <property type="entry name" value="Zn2Cys6_DnaBD"/>
</dbReference>
<sequence>MVRVAKHKDAVSGPSRRSHRKSRAGCKECKKRHVKCDEHRPVCVNCFTAEQHCSYLDEPLADGTAGLRRLGLHSESDTPTSSSISTASSPLCLAPAATGSPDNQAGNSSRIEPASDQQVSPVFTLSHLALLHHIETVMTKLLPLFSPGEADADACYEMLFTAALSAPYLMDELLALAALHLSTLQPDAAAKADRHHQAAELQARALTLFNAAGPEIRDQDCTAMFLFSSLLGLHLLFDAVASHTDYADFLDRFVQYLGLHRNVRAFAHRGWHIIRHTELKPMFDRIEEVADRPRPPPPHMADDAASACDRLESLLASSAPSQPCAEAVQSLRWAMDRHAALPAPYHTHVVLAWPVMISPEYVEALRQRRPEALVVLAHWGVLLHLDREFWMFAGAGRLLIQSISRHLGAYWDEWLAWPKGFLEADAG</sequence>
<dbReference type="Gene3D" id="4.10.240.10">
    <property type="entry name" value="Zn(2)-C6 fungal-type DNA-binding domain"/>
    <property type="match status" value="1"/>
</dbReference>
<feature type="region of interest" description="Disordered" evidence="2">
    <location>
        <begin position="1"/>
        <end position="24"/>
    </location>
</feature>
<dbReference type="InterPro" id="IPR053157">
    <property type="entry name" value="Sterol_Uptake_Regulator"/>
</dbReference>
<dbReference type="SMART" id="SM00066">
    <property type="entry name" value="GAL4"/>
    <property type="match status" value="1"/>
</dbReference>
<dbReference type="Pfam" id="PF00172">
    <property type="entry name" value="Zn_clus"/>
    <property type="match status" value="1"/>
</dbReference>
<dbReference type="SUPFAM" id="SSF57701">
    <property type="entry name" value="Zn2/Cys6 DNA-binding domain"/>
    <property type="match status" value="1"/>
</dbReference>
<dbReference type="CDD" id="cd00067">
    <property type="entry name" value="GAL4"/>
    <property type="match status" value="1"/>
</dbReference>
<evidence type="ECO:0000259" key="3">
    <source>
        <dbReference type="PROSITE" id="PS50048"/>
    </source>
</evidence>
<keyword evidence="1" id="KW-0539">Nucleus</keyword>
<dbReference type="OrthoDB" id="4937900at2759"/>
<dbReference type="GO" id="GO:0001228">
    <property type="term" value="F:DNA-binding transcription activator activity, RNA polymerase II-specific"/>
    <property type="evidence" value="ECO:0007669"/>
    <property type="project" value="TreeGrafter"/>
</dbReference>
<proteinExistence type="predicted"/>
<reference evidence="4 5" key="1">
    <citation type="submission" date="2016-10" db="EMBL/GenBank/DDBJ databases">
        <title>Draft genome sequence of Coniochaeta ligniaria NRRL30616, a lignocellulolytic fungus for bioabatement of inhibitors in plant biomass hydrolysates.</title>
        <authorList>
            <consortium name="DOE Joint Genome Institute"/>
            <person name="Jimenez D.J."/>
            <person name="Hector R.E."/>
            <person name="Riley R."/>
            <person name="Sun H."/>
            <person name="Grigoriev I.V."/>
            <person name="Van Elsas J.D."/>
            <person name="Nichols N.N."/>
        </authorList>
    </citation>
    <scope>NUCLEOTIDE SEQUENCE [LARGE SCALE GENOMIC DNA]</scope>
    <source>
        <strain evidence="4 5">NRRL 30616</strain>
    </source>
</reference>
<dbReference type="InterPro" id="IPR036864">
    <property type="entry name" value="Zn2-C6_fun-type_DNA-bd_sf"/>
</dbReference>
<keyword evidence="5" id="KW-1185">Reference proteome</keyword>
<dbReference type="PROSITE" id="PS00463">
    <property type="entry name" value="ZN2_CY6_FUNGAL_1"/>
    <property type="match status" value="1"/>
</dbReference>
<organism evidence="4 5">
    <name type="scientific">Coniochaeta ligniaria NRRL 30616</name>
    <dbReference type="NCBI Taxonomy" id="1408157"/>
    <lineage>
        <taxon>Eukaryota</taxon>
        <taxon>Fungi</taxon>
        <taxon>Dikarya</taxon>
        <taxon>Ascomycota</taxon>
        <taxon>Pezizomycotina</taxon>
        <taxon>Sordariomycetes</taxon>
        <taxon>Sordariomycetidae</taxon>
        <taxon>Coniochaetales</taxon>
        <taxon>Coniochaetaceae</taxon>
        <taxon>Coniochaeta</taxon>
    </lineage>
</organism>
<protein>
    <recommendedName>
        <fullName evidence="3">Zn(2)-C6 fungal-type domain-containing protein</fullName>
    </recommendedName>
</protein>
<evidence type="ECO:0000313" key="5">
    <source>
        <dbReference type="Proteomes" id="UP000182658"/>
    </source>
</evidence>
<dbReference type="STRING" id="1408157.A0A1J7I5I2"/>